<evidence type="ECO:0000313" key="6">
    <source>
        <dbReference type="Proteomes" id="UP001187471"/>
    </source>
</evidence>
<feature type="transmembrane region" description="Helical" evidence="4">
    <location>
        <begin position="30"/>
        <end position="49"/>
    </location>
</feature>
<evidence type="ECO:0000256" key="2">
    <source>
        <dbReference type="ARBA" id="ARBA00022737"/>
    </source>
</evidence>
<feature type="repeat" description="PPR" evidence="3">
    <location>
        <begin position="234"/>
        <end position="268"/>
    </location>
</feature>
<dbReference type="Proteomes" id="UP001187471">
    <property type="component" value="Unassembled WGS sequence"/>
</dbReference>
<dbReference type="Pfam" id="PF13041">
    <property type="entry name" value="PPR_2"/>
    <property type="match status" value="1"/>
</dbReference>
<dbReference type="AlphaFoldDB" id="A0AA88U0Z5"/>
<evidence type="ECO:0000256" key="4">
    <source>
        <dbReference type="SAM" id="Phobius"/>
    </source>
</evidence>
<dbReference type="InterPro" id="IPR011990">
    <property type="entry name" value="TPR-like_helical_dom_sf"/>
</dbReference>
<keyword evidence="6" id="KW-1185">Reference proteome</keyword>
<comment type="caution">
    <text evidence="5">The sequence shown here is derived from an EMBL/GenBank/DDBJ whole genome shotgun (WGS) entry which is preliminary data.</text>
</comment>
<feature type="repeat" description="PPR" evidence="3">
    <location>
        <begin position="162"/>
        <end position="197"/>
    </location>
</feature>
<evidence type="ECO:0008006" key="7">
    <source>
        <dbReference type="Google" id="ProtNLM"/>
    </source>
</evidence>
<dbReference type="InterPro" id="IPR002885">
    <property type="entry name" value="PPR_rpt"/>
</dbReference>
<dbReference type="Gene3D" id="1.25.40.10">
    <property type="entry name" value="Tetratricopeptide repeat domain"/>
    <property type="match status" value="2"/>
</dbReference>
<feature type="repeat" description="PPR" evidence="3">
    <location>
        <begin position="198"/>
        <end position="232"/>
    </location>
</feature>
<keyword evidence="2" id="KW-0677">Repeat</keyword>
<dbReference type="PROSITE" id="PS51375">
    <property type="entry name" value="PPR"/>
    <property type="match status" value="3"/>
</dbReference>
<comment type="similarity">
    <text evidence="1">Belongs to the PPR family. P subfamily.</text>
</comment>
<dbReference type="PROSITE" id="PS51257">
    <property type="entry name" value="PROKAR_LIPOPROTEIN"/>
    <property type="match status" value="1"/>
</dbReference>
<reference evidence="5" key="1">
    <citation type="submission" date="2022-12" db="EMBL/GenBank/DDBJ databases">
        <title>Draft genome assemblies for two species of Escallonia (Escalloniales).</title>
        <authorList>
            <person name="Chanderbali A."/>
            <person name="Dervinis C."/>
            <person name="Anghel I."/>
            <person name="Soltis D."/>
            <person name="Soltis P."/>
            <person name="Zapata F."/>
        </authorList>
    </citation>
    <scope>NUCLEOTIDE SEQUENCE</scope>
    <source>
        <strain evidence="5">UCBG92.1500</strain>
        <tissue evidence="5">Leaf</tissue>
    </source>
</reference>
<protein>
    <recommendedName>
        <fullName evidence="7">Pentatricopeptide repeat-containing protein</fullName>
    </recommendedName>
</protein>
<evidence type="ECO:0000256" key="3">
    <source>
        <dbReference type="PROSITE-ProRule" id="PRU00708"/>
    </source>
</evidence>
<dbReference type="PANTHER" id="PTHR47941">
    <property type="entry name" value="PENTATRICOPEPTIDE REPEAT-CONTAINING PROTEIN 3, MITOCHONDRIAL"/>
    <property type="match status" value="1"/>
</dbReference>
<evidence type="ECO:0000256" key="1">
    <source>
        <dbReference type="ARBA" id="ARBA00007626"/>
    </source>
</evidence>
<accession>A0AA88U0Z5</accession>
<gene>
    <name evidence="5" type="ORF">RJ640_010528</name>
</gene>
<proteinExistence type="inferred from homology"/>
<organism evidence="5 6">
    <name type="scientific">Escallonia rubra</name>
    <dbReference type="NCBI Taxonomy" id="112253"/>
    <lineage>
        <taxon>Eukaryota</taxon>
        <taxon>Viridiplantae</taxon>
        <taxon>Streptophyta</taxon>
        <taxon>Embryophyta</taxon>
        <taxon>Tracheophyta</taxon>
        <taxon>Spermatophyta</taxon>
        <taxon>Magnoliopsida</taxon>
        <taxon>eudicotyledons</taxon>
        <taxon>Gunneridae</taxon>
        <taxon>Pentapetalae</taxon>
        <taxon>asterids</taxon>
        <taxon>campanulids</taxon>
        <taxon>Escalloniales</taxon>
        <taxon>Escalloniaceae</taxon>
        <taxon>Escallonia</taxon>
    </lineage>
</organism>
<sequence>MMRRILVPAAAAAALSCLPPLPHRRVTCSSLLLLLLLLILLPPPLLQFFSFRFHSTMSSNPQFHRIDFNNINKLQDALFLFHEMLRLRPLPSTIQFTRLLTAVTKMKHYSAFIYLYKEMGVLGITLDEYTLNIAISCFAHLSRVDCGFAILGSFFRRGILPDVVTFNTLLKGLVVEDRVPDAVQLFMKLIRQRVCEPNVVMYGTIVSGLCKTGNTSRAIQLLGLMEEEGKCKPNRVIYNTVIHSLCKDRMVDDALTLFSKMNENCIPPDAVTYNSLVHGLCINGRSKENL</sequence>
<dbReference type="NCBIfam" id="TIGR00756">
    <property type="entry name" value="PPR"/>
    <property type="match status" value="3"/>
</dbReference>
<evidence type="ECO:0000313" key="5">
    <source>
        <dbReference type="EMBL" id="KAK2967918.1"/>
    </source>
</evidence>
<dbReference type="EMBL" id="JAVXUO010002974">
    <property type="protein sequence ID" value="KAK2967918.1"/>
    <property type="molecule type" value="Genomic_DNA"/>
</dbReference>
<dbReference type="Pfam" id="PF12854">
    <property type="entry name" value="PPR_1"/>
    <property type="match status" value="2"/>
</dbReference>
<keyword evidence="4" id="KW-0472">Membrane</keyword>
<keyword evidence="4" id="KW-1133">Transmembrane helix</keyword>
<name>A0AA88U0Z5_9ASTE</name>
<keyword evidence="4" id="KW-0812">Transmembrane</keyword>